<dbReference type="SMART" id="SM00368">
    <property type="entry name" value="LRR_RI"/>
    <property type="match status" value="5"/>
</dbReference>
<organism evidence="2 3">
    <name type="scientific">Gonapodya prolifera (strain JEL478)</name>
    <name type="common">Monoblepharis prolifera</name>
    <dbReference type="NCBI Taxonomy" id="1344416"/>
    <lineage>
        <taxon>Eukaryota</taxon>
        <taxon>Fungi</taxon>
        <taxon>Fungi incertae sedis</taxon>
        <taxon>Chytridiomycota</taxon>
        <taxon>Chytridiomycota incertae sedis</taxon>
        <taxon>Monoblepharidomycetes</taxon>
        <taxon>Monoblepharidales</taxon>
        <taxon>Gonapodyaceae</taxon>
        <taxon>Gonapodya</taxon>
    </lineage>
</organism>
<gene>
    <name evidence="2" type="ORF">M427DRAFT_237728</name>
</gene>
<dbReference type="Proteomes" id="UP000070544">
    <property type="component" value="Unassembled WGS sequence"/>
</dbReference>
<feature type="region of interest" description="Disordered" evidence="1">
    <location>
        <begin position="220"/>
        <end position="266"/>
    </location>
</feature>
<keyword evidence="3" id="KW-1185">Reference proteome</keyword>
<feature type="compositionally biased region" description="Low complexity" evidence="1">
    <location>
        <begin position="389"/>
        <end position="400"/>
    </location>
</feature>
<dbReference type="PANTHER" id="PTHR24114">
    <property type="entry name" value="LEUCINE RICH REPEAT FAMILY PROTEIN"/>
    <property type="match status" value="1"/>
</dbReference>
<feature type="region of interest" description="Disordered" evidence="1">
    <location>
        <begin position="114"/>
        <end position="183"/>
    </location>
</feature>
<dbReference type="Gene3D" id="3.80.10.10">
    <property type="entry name" value="Ribonuclease Inhibitor"/>
    <property type="match status" value="2"/>
</dbReference>
<dbReference type="PANTHER" id="PTHR24114:SF2">
    <property type="entry name" value="F-BOX DOMAIN-CONTAINING PROTEIN-RELATED"/>
    <property type="match status" value="1"/>
</dbReference>
<dbReference type="OMA" id="KVSIRYC"/>
<evidence type="ECO:0000313" key="2">
    <source>
        <dbReference type="EMBL" id="KXS18031.1"/>
    </source>
</evidence>
<proteinExistence type="predicted"/>
<feature type="compositionally biased region" description="Low complexity" evidence="1">
    <location>
        <begin position="234"/>
        <end position="257"/>
    </location>
</feature>
<name>A0A139AMN9_GONPJ</name>
<dbReference type="InterPro" id="IPR032675">
    <property type="entry name" value="LRR_dom_sf"/>
</dbReference>
<feature type="compositionally biased region" description="Gly residues" evidence="1">
    <location>
        <begin position="378"/>
        <end position="388"/>
    </location>
</feature>
<evidence type="ECO:0008006" key="4">
    <source>
        <dbReference type="Google" id="ProtNLM"/>
    </source>
</evidence>
<dbReference type="STRING" id="1344416.A0A139AMN9"/>
<dbReference type="InterPro" id="IPR052394">
    <property type="entry name" value="LRR-containing"/>
</dbReference>
<dbReference type="InterPro" id="IPR001611">
    <property type="entry name" value="Leu-rich_rpt"/>
</dbReference>
<feature type="region of interest" description="Disordered" evidence="1">
    <location>
        <begin position="375"/>
        <end position="412"/>
    </location>
</feature>
<protein>
    <recommendedName>
        <fullName evidence="4">RNI-like protein</fullName>
    </recommendedName>
</protein>
<dbReference type="Pfam" id="PF13516">
    <property type="entry name" value="LRR_6"/>
    <property type="match status" value="2"/>
</dbReference>
<dbReference type="EMBL" id="KQ965744">
    <property type="protein sequence ID" value="KXS18031.1"/>
    <property type="molecule type" value="Genomic_DNA"/>
</dbReference>
<dbReference type="PROSITE" id="PS51450">
    <property type="entry name" value="LRR"/>
    <property type="match status" value="1"/>
</dbReference>
<dbReference type="OrthoDB" id="120976at2759"/>
<dbReference type="AlphaFoldDB" id="A0A139AMN9"/>
<evidence type="ECO:0000256" key="1">
    <source>
        <dbReference type="SAM" id="MobiDB-lite"/>
    </source>
</evidence>
<sequence length="480" mass="49477">MAAASSSGQPLPTLSSLDGFDRLLLSQTPISQNDVYALASTFATTADLKMVCLWKCTLDDRAVRVLCGTAFLRGHPGVTCLHIVGCGVRASGALHVARLLADLPDDVGDVEKLWDSSNTTDHGGDTVGHGHPPSHDTTKQRPTHPTTTTLPPLPFANSVSQPRKHASALTRTAPDLVPQPPPTKPPFTSLLTILVLDHNSGLGTVGVSLLFDAIRLTSMPKPAPSPSPAPSPDDAPSAPAPSADPAAPVDPPTSASPRSAKALAGGKPASFGCRLTKVSIRYCDAGEDAAGAIGRALEINTTIVDLDLTGNSLSNAGVLHIAPYLSRNTALQKLNLSSNLITDAIPTAEALLKLPRFPAPFDYAEALRYHAARREEGGGSTGGGGAGAGQDASGDSAGATTEPTDPSPPVLLSPLESLACAITAPVNPSSALSYLDLRSNDVGDHGGQVVMNLLKARKGKVQVKVGERMVGVVGERRGLE</sequence>
<evidence type="ECO:0000313" key="3">
    <source>
        <dbReference type="Proteomes" id="UP000070544"/>
    </source>
</evidence>
<dbReference type="SUPFAM" id="SSF52047">
    <property type="entry name" value="RNI-like"/>
    <property type="match status" value="1"/>
</dbReference>
<feature type="compositionally biased region" description="Pro residues" evidence="1">
    <location>
        <begin position="221"/>
        <end position="233"/>
    </location>
</feature>
<accession>A0A139AMN9</accession>
<reference evidence="2 3" key="1">
    <citation type="journal article" date="2015" name="Genome Biol. Evol.">
        <title>Phylogenomic analyses indicate that early fungi evolved digesting cell walls of algal ancestors of land plants.</title>
        <authorList>
            <person name="Chang Y."/>
            <person name="Wang S."/>
            <person name="Sekimoto S."/>
            <person name="Aerts A.L."/>
            <person name="Choi C."/>
            <person name="Clum A."/>
            <person name="LaButti K.M."/>
            <person name="Lindquist E.A."/>
            <person name="Yee Ngan C."/>
            <person name="Ohm R.A."/>
            <person name="Salamov A.A."/>
            <person name="Grigoriev I.V."/>
            <person name="Spatafora J.W."/>
            <person name="Berbee M.L."/>
        </authorList>
    </citation>
    <scope>NUCLEOTIDE SEQUENCE [LARGE SCALE GENOMIC DNA]</scope>
    <source>
        <strain evidence="2 3">JEL478</strain>
    </source>
</reference>